<keyword evidence="2" id="KW-0812">Transmembrane</keyword>
<sequence>MGKHPTSSSTVPDFRRGQQHSVKTHPQEQKSGKVEQKKTLLSRRLLITRAKPLFFLGHVNVPNLIIRVDSSTMDKYEKVLLIFLLCFVSSATVTGSATYPNAMSTLIQVAFDPVYWLTTFHRMDLSRQVRFRWLRLLPDLIHGRLHLRPIYR</sequence>
<reference evidence="3" key="1">
    <citation type="submission" date="2020-08" db="EMBL/GenBank/DDBJ databases">
        <title>Multicomponent nature underlies the extraordinary mechanical properties of spider dragline silk.</title>
        <authorList>
            <person name="Kono N."/>
            <person name="Nakamura H."/>
            <person name="Mori M."/>
            <person name="Yoshida Y."/>
            <person name="Ohtoshi R."/>
            <person name="Malay A.D."/>
            <person name="Moran D.A.P."/>
            <person name="Tomita M."/>
            <person name="Numata K."/>
            <person name="Arakawa K."/>
        </authorList>
    </citation>
    <scope>NUCLEOTIDE SEQUENCE</scope>
</reference>
<evidence type="ECO:0000313" key="4">
    <source>
        <dbReference type="Proteomes" id="UP000886998"/>
    </source>
</evidence>
<feature type="compositionally biased region" description="Basic and acidic residues" evidence="1">
    <location>
        <begin position="25"/>
        <end position="36"/>
    </location>
</feature>
<keyword evidence="2" id="KW-1133">Transmembrane helix</keyword>
<dbReference type="OrthoDB" id="6430921at2759"/>
<keyword evidence="4" id="KW-1185">Reference proteome</keyword>
<feature type="region of interest" description="Disordered" evidence="1">
    <location>
        <begin position="1"/>
        <end position="36"/>
    </location>
</feature>
<proteinExistence type="predicted"/>
<protein>
    <submittedName>
        <fullName evidence="3">Uncharacterized protein</fullName>
    </submittedName>
</protein>
<dbReference type="Proteomes" id="UP000886998">
    <property type="component" value="Unassembled WGS sequence"/>
</dbReference>
<gene>
    <name evidence="3" type="primary">AVEN_161116-2_1</name>
    <name evidence="3" type="ORF">TNIN_327071</name>
</gene>
<evidence type="ECO:0000256" key="2">
    <source>
        <dbReference type="SAM" id="Phobius"/>
    </source>
</evidence>
<dbReference type="AlphaFoldDB" id="A0A8X6Y2X5"/>
<organism evidence="3 4">
    <name type="scientific">Trichonephila inaurata madagascariensis</name>
    <dbReference type="NCBI Taxonomy" id="2747483"/>
    <lineage>
        <taxon>Eukaryota</taxon>
        <taxon>Metazoa</taxon>
        <taxon>Ecdysozoa</taxon>
        <taxon>Arthropoda</taxon>
        <taxon>Chelicerata</taxon>
        <taxon>Arachnida</taxon>
        <taxon>Araneae</taxon>
        <taxon>Araneomorphae</taxon>
        <taxon>Entelegynae</taxon>
        <taxon>Araneoidea</taxon>
        <taxon>Nephilidae</taxon>
        <taxon>Trichonephila</taxon>
        <taxon>Trichonephila inaurata</taxon>
    </lineage>
</organism>
<keyword evidence="2" id="KW-0472">Membrane</keyword>
<feature type="transmembrane region" description="Helical" evidence="2">
    <location>
        <begin position="79"/>
        <end position="99"/>
    </location>
</feature>
<comment type="caution">
    <text evidence="3">The sequence shown here is derived from an EMBL/GenBank/DDBJ whole genome shotgun (WGS) entry which is preliminary data.</text>
</comment>
<accession>A0A8X6Y2X5</accession>
<feature type="compositionally biased region" description="Polar residues" evidence="1">
    <location>
        <begin position="1"/>
        <end position="11"/>
    </location>
</feature>
<evidence type="ECO:0000256" key="1">
    <source>
        <dbReference type="SAM" id="MobiDB-lite"/>
    </source>
</evidence>
<name>A0A8X6Y2X5_9ARAC</name>
<dbReference type="EMBL" id="BMAV01014740">
    <property type="protein sequence ID" value="GFY63362.1"/>
    <property type="molecule type" value="Genomic_DNA"/>
</dbReference>
<evidence type="ECO:0000313" key="3">
    <source>
        <dbReference type="EMBL" id="GFY63362.1"/>
    </source>
</evidence>